<reference evidence="1" key="1">
    <citation type="submission" date="2021-05" db="EMBL/GenBank/DDBJ databases">
        <authorList>
            <person name="Khan N."/>
        </authorList>
    </citation>
    <scope>NUCLEOTIDE SEQUENCE</scope>
</reference>
<proteinExistence type="predicted"/>
<dbReference type="Proteomes" id="UP000693738">
    <property type="component" value="Unassembled WGS sequence"/>
</dbReference>
<evidence type="ECO:0000313" key="1">
    <source>
        <dbReference type="EMBL" id="CAG7561966.1"/>
    </source>
</evidence>
<dbReference type="AlphaFoldDB" id="A0A8J2NC46"/>
<name>A0A8J2NC46_FUSEQ</name>
<accession>A0A8J2NC46</accession>
<organism evidence="1 2">
    <name type="scientific">Fusarium equiseti</name>
    <name type="common">Fusarium scirpi</name>
    <dbReference type="NCBI Taxonomy" id="61235"/>
    <lineage>
        <taxon>Eukaryota</taxon>
        <taxon>Fungi</taxon>
        <taxon>Dikarya</taxon>
        <taxon>Ascomycota</taxon>
        <taxon>Pezizomycotina</taxon>
        <taxon>Sordariomycetes</taxon>
        <taxon>Hypocreomycetidae</taxon>
        <taxon>Hypocreales</taxon>
        <taxon>Nectriaceae</taxon>
        <taxon>Fusarium</taxon>
        <taxon>Fusarium incarnatum-equiseti species complex</taxon>
    </lineage>
</organism>
<sequence>MMTVQQYYHDKYGSLGDIERPNNLNYPNRVTGIVYSATYYDDKALSDLGITLETFSGMSESPSKCIDFYVVMGLPYDMAVEAAKWPPYARRNNATILIEYEMGNKYTEIKVPTFVVQGKRDGITSPEATAKPVAE</sequence>
<protein>
    <submittedName>
        <fullName evidence="1">Uncharacterized protein</fullName>
    </submittedName>
</protein>
<gene>
    <name evidence="1" type="ORF">FEQUK3_LOCUS7680</name>
</gene>
<dbReference type="EMBL" id="CAJSTJ010000145">
    <property type="protein sequence ID" value="CAG7561966.1"/>
    <property type="molecule type" value="Genomic_DNA"/>
</dbReference>
<evidence type="ECO:0000313" key="2">
    <source>
        <dbReference type="Proteomes" id="UP000693738"/>
    </source>
</evidence>
<comment type="caution">
    <text evidence="1">The sequence shown here is derived from an EMBL/GenBank/DDBJ whole genome shotgun (WGS) entry which is preliminary data.</text>
</comment>